<comment type="caution">
    <text evidence="2">The sequence shown here is derived from an EMBL/GenBank/DDBJ whole genome shotgun (WGS) entry which is preliminary data.</text>
</comment>
<accession>A0A9W6DPL7</accession>
<reference evidence="2" key="1">
    <citation type="submission" date="2022-07" db="EMBL/GenBank/DDBJ databases">
        <title>Taxonomy of Aspergillus series Nigri: significant species reduction supported by multi-species coalescent approaches.</title>
        <authorList>
            <person name="Bian C."/>
            <person name="Kusuya Y."/>
            <person name="Sklenar F."/>
            <person name="D'hooge E."/>
            <person name="Yaguchi T."/>
            <person name="Takahashi H."/>
            <person name="Hubka V."/>
        </authorList>
    </citation>
    <scope>NUCLEOTIDE SEQUENCE</scope>
    <source>
        <strain evidence="2">CBS 733.88</strain>
    </source>
</reference>
<gene>
    <name evidence="2" type="ORF">AbraCBS73388_011062</name>
</gene>
<name>A0A9W6DPL7_9EURO</name>
<dbReference type="EMBL" id="BROQ01000082">
    <property type="protein sequence ID" value="GKZ24258.1"/>
    <property type="molecule type" value="Genomic_DNA"/>
</dbReference>
<organism evidence="2 3">
    <name type="scientific">Aspergillus brasiliensis</name>
    <dbReference type="NCBI Taxonomy" id="319629"/>
    <lineage>
        <taxon>Eukaryota</taxon>
        <taxon>Fungi</taxon>
        <taxon>Dikarya</taxon>
        <taxon>Ascomycota</taxon>
        <taxon>Pezizomycotina</taxon>
        <taxon>Eurotiomycetes</taxon>
        <taxon>Eurotiomycetidae</taxon>
        <taxon>Eurotiales</taxon>
        <taxon>Aspergillaceae</taxon>
        <taxon>Aspergillus</taxon>
        <taxon>Aspergillus subgen. Circumdati</taxon>
    </lineage>
</organism>
<sequence>MDHFDADSLRSYPSTVALGNCPPSNALSPWRRSSSSSACTNEDESQEPRRRRPSEILLGFPRPPSRAHIATKTLISRPSIKTLRRNYMVHELPLLHQPNPYYEESDTFNPVSDPGCSYDLIAPLHDTDETAPLHGLERLADLVFSSEHMLTILNNPRYLAQFREFLLEERPRSLQCLTYYLTARKALKAIDYANGLVRCFVDDAPPKSSSGQKIGGIAHPALQQRVQEALKVLTDEELPAFITSRCIAITSRVVEERVRGTLPMRFQRTDEEKALAEVFCLTDPSRRDNPIVFASEAE</sequence>
<dbReference type="AlphaFoldDB" id="A0A9W6DPL7"/>
<proteinExistence type="predicted"/>
<evidence type="ECO:0000313" key="2">
    <source>
        <dbReference type="EMBL" id="GKZ24258.1"/>
    </source>
</evidence>
<protein>
    <recommendedName>
        <fullName evidence="4">RGS domain-containing protein</fullName>
    </recommendedName>
</protein>
<evidence type="ECO:0008006" key="4">
    <source>
        <dbReference type="Google" id="ProtNLM"/>
    </source>
</evidence>
<evidence type="ECO:0000313" key="3">
    <source>
        <dbReference type="Proteomes" id="UP001143548"/>
    </source>
</evidence>
<evidence type="ECO:0000256" key="1">
    <source>
        <dbReference type="SAM" id="MobiDB-lite"/>
    </source>
</evidence>
<dbReference type="Proteomes" id="UP001143548">
    <property type="component" value="Unassembled WGS sequence"/>
</dbReference>
<feature type="region of interest" description="Disordered" evidence="1">
    <location>
        <begin position="13"/>
        <end position="62"/>
    </location>
</feature>